<evidence type="ECO:0000313" key="3">
    <source>
        <dbReference type="Proteomes" id="UP000235073"/>
    </source>
</evidence>
<feature type="transmembrane region" description="Helical" evidence="1">
    <location>
        <begin position="99"/>
        <end position="125"/>
    </location>
</feature>
<accession>A0A2I1YH21</accession>
<keyword evidence="1" id="KW-1133">Transmembrane helix</keyword>
<protein>
    <submittedName>
        <fullName evidence="2">DUF624 domain-containing protein</fullName>
    </submittedName>
</protein>
<name>A0A2I1YH21_STRMC</name>
<dbReference type="EMBL" id="PKIB01000003">
    <property type="protein sequence ID" value="PLA54155.1"/>
    <property type="molecule type" value="Genomic_DNA"/>
</dbReference>
<dbReference type="Proteomes" id="UP000235073">
    <property type="component" value="Unassembled WGS sequence"/>
</dbReference>
<evidence type="ECO:0000256" key="1">
    <source>
        <dbReference type="SAM" id="Phobius"/>
    </source>
</evidence>
<comment type="caution">
    <text evidence="2">The sequence shown here is derived from an EMBL/GenBank/DDBJ whole genome shotgun (WGS) entry which is preliminary data.</text>
</comment>
<dbReference type="RefSeq" id="WP_003065929.1">
    <property type="nucleotide sequence ID" value="NZ_PKIB01000003.1"/>
</dbReference>
<keyword evidence="1" id="KW-0812">Transmembrane</keyword>
<dbReference type="GeneID" id="64019400"/>
<organism evidence="2 3">
    <name type="scientific">Streptococcus macedonicus</name>
    <name type="common">Streptococcus gallolyticus macedonicus</name>
    <dbReference type="NCBI Taxonomy" id="59310"/>
    <lineage>
        <taxon>Bacteria</taxon>
        <taxon>Bacillati</taxon>
        <taxon>Bacillota</taxon>
        <taxon>Bacilli</taxon>
        <taxon>Lactobacillales</taxon>
        <taxon>Streptococcaceae</taxon>
        <taxon>Streptococcus</taxon>
    </lineage>
</organism>
<keyword evidence="1" id="KW-0472">Membrane</keyword>
<feature type="transmembrane region" description="Helical" evidence="1">
    <location>
        <begin position="71"/>
        <end position="93"/>
    </location>
</feature>
<dbReference type="AlphaFoldDB" id="A0A2I1YH21"/>
<proteinExistence type="predicted"/>
<feature type="transmembrane region" description="Helical" evidence="1">
    <location>
        <begin position="171"/>
        <end position="189"/>
    </location>
</feature>
<gene>
    <name evidence="2" type="ORF">CYK21_05870</name>
</gene>
<evidence type="ECO:0000313" key="2">
    <source>
        <dbReference type="EMBL" id="PLA54155.1"/>
    </source>
</evidence>
<sequence length="202" mass="23302">MIGKALETFFIRIWVIVKLTLFFWILTATGLIVAGIGPALKVITILYLSYDFDYKSITLREAFQLFRKEFARANLIFWIYTAILILLSYNLYLSVQISGLLFLVVDFILFFALIFVIIAFEYALLIDSQFEISIKNLIGLSFISNFVNFMTYLKLLVGLVLILALTYQFKGLILFGMIGLLQVYCVAVTKDWRNHVEEQLAE</sequence>
<feature type="transmembrane region" description="Helical" evidence="1">
    <location>
        <begin position="32"/>
        <end position="50"/>
    </location>
</feature>
<feature type="transmembrane region" description="Helical" evidence="1">
    <location>
        <begin position="9"/>
        <end position="26"/>
    </location>
</feature>
<reference evidence="2 3" key="1">
    <citation type="submission" date="2017-12" db="EMBL/GenBank/DDBJ databases">
        <title>Phylogenetic diversity of female urinary microbiome.</title>
        <authorList>
            <person name="Thomas-White K."/>
            <person name="Wolfe A.J."/>
        </authorList>
    </citation>
    <scope>NUCLEOTIDE SEQUENCE [LARGE SCALE GENOMIC DNA]</scope>
    <source>
        <strain evidence="2 3">UMB0733</strain>
    </source>
</reference>
<dbReference type="InterPro" id="IPR006938">
    <property type="entry name" value="DUF624"/>
</dbReference>
<feature type="transmembrane region" description="Helical" evidence="1">
    <location>
        <begin position="137"/>
        <end position="165"/>
    </location>
</feature>
<dbReference type="Pfam" id="PF04854">
    <property type="entry name" value="DUF624"/>
    <property type="match status" value="1"/>
</dbReference>